<organism evidence="1 2">
    <name type="scientific">Eumeta variegata</name>
    <name type="common">Bagworm moth</name>
    <name type="synonym">Eumeta japonica</name>
    <dbReference type="NCBI Taxonomy" id="151549"/>
    <lineage>
        <taxon>Eukaryota</taxon>
        <taxon>Metazoa</taxon>
        <taxon>Ecdysozoa</taxon>
        <taxon>Arthropoda</taxon>
        <taxon>Hexapoda</taxon>
        <taxon>Insecta</taxon>
        <taxon>Pterygota</taxon>
        <taxon>Neoptera</taxon>
        <taxon>Endopterygota</taxon>
        <taxon>Lepidoptera</taxon>
        <taxon>Glossata</taxon>
        <taxon>Ditrysia</taxon>
        <taxon>Tineoidea</taxon>
        <taxon>Psychidae</taxon>
        <taxon>Oiketicinae</taxon>
        <taxon>Eumeta</taxon>
    </lineage>
</organism>
<comment type="caution">
    <text evidence="1">The sequence shown here is derived from an EMBL/GenBank/DDBJ whole genome shotgun (WGS) entry which is preliminary data.</text>
</comment>
<dbReference type="EMBL" id="BGZK01001900">
    <property type="protein sequence ID" value="GBP88020.1"/>
    <property type="molecule type" value="Genomic_DNA"/>
</dbReference>
<accession>A0A4C1ZJJ0</accession>
<reference evidence="1 2" key="1">
    <citation type="journal article" date="2019" name="Commun. Biol.">
        <title>The bagworm genome reveals a unique fibroin gene that provides high tensile strength.</title>
        <authorList>
            <person name="Kono N."/>
            <person name="Nakamura H."/>
            <person name="Ohtoshi R."/>
            <person name="Tomita M."/>
            <person name="Numata K."/>
            <person name="Arakawa K."/>
        </authorList>
    </citation>
    <scope>NUCLEOTIDE SEQUENCE [LARGE SCALE GENOMIC DNA]</scope>
</reference>
<name>A0A4C1ZJJ0_EUMVA</name>
<dbReference type="Proteomes" id="UP000299102">
    <property type="component" value="Unassembled WGS sequence"/>
</dbReference>
<evidence type="ECO:0000313" key="1">
    <source>
        <dbReference type="EMBL" id="GBP88020.1"/>
    </source>
</evidence>
<protein>
    <submittedName>
        <fullName evidence="1">Uncharacterized protein</fullName>
    </submittedName>
</protein>
<keyword evidence="2" id="KW-1185">Reference proteome</keyword>
<proteinExistence type="predicted"/>
<gene>
    <name evidence="1" type="ORF">EVAR_60025_1</name>
</gene>
<dbReference type="AlphaFoldDB" id="A0A4C1ZJJ0"/>
<sequence>MADGRRFNILEPRFTLFEVTFAARVGRRLGFWPPFGLALTVEMVKSLGSCHQLDEVMETYTECIRQACDVAIPRKSSERRLTLPWLQQVKRDARRCGETCSFAEKCRTSTKLMSGACGITVTGPVTKLEQVKRCSTRTFRIASGPPVA</sequence>
<dbReference type="OrthoDB" id="411871at2759"/>
<evidence type="ECO:0000313" key="2">
    <source>
        <dbReference type="Proteomes" id="UP000299102"/>
    </source>
</evidence>